<dbReference type="Gene3D" id="1.20.1370.30">
    <property type="match status" value="1"/>
</dbReference>
<feature type="binding site" evidence="2">
    <location>
        <position position="206"/>
    </location>
    <ligand>
        <name>(S)-malate</name>
        <dbReference type="ChEBI" id="CHEBI:15589"/>
    </ligand>
</feature>
<dbReference type="Proteomes" id="UP000271889">
    <property type="component" value="Unassembled WGS sequence"/>
</dbReference>
<keyword evidence="5" id="KW-1185">Reference proteome</keyword>
<feature type="active site" description="Proton acceptor" evidence="1">
    <location>
        <position position="224"/>
    </location>
</feature>
<dbReference type="OrthoDB" id="5365701at2759"/>
<feature type="active site" description="Proton donor" evidence="1">
    <location>
        <position position="151"/>
    </location>
</feature>
<dbReference type="SMART" id="SM01274">
    <property type="entry name" value="malic"/>
    <property type="match status" value="1"/>
</dbReference>
<evidence type="ECO:0000259" key="3">
    <source>
        <dbReference type="SMART" id="SM01274"/>
    </source>
</evidence>
<dbReference type="PIRSF" id="PIRSF000106">
    <property type="entry name" value="ME"/>
    <property type="match status" value="1"/>
</dbReference>
<evidence type="ECO:0000313" key="5">
    <source>
        <dbReference type="Proteomes" id="UP000271889"/>
    </source>
</evidence>
<dbReference type="Gene3D" id="3.40.50.10380">
    <property type="entry name" value="Malic enzyme, N-terminal domain"/>
    <property type="match status" value="1"/>
</dbReference>
<dbReference type="SUPFAM" id="SSF53223">
    <property type="entry name" value="Aminoacid dehydrogenase-like, N-terminal domain"/>
    <property type="match status" value="1"/>
</dbReference>
<dbReference type="GO" id="GO:0005739">
    <property type="term" value="C:mitochondrion"/>
    <property type="evidence" value="ECO:0007669"/>
    <property type="project" value="TreeGrafter"/>
</dbReference>
<feature type="domain" description="Malic enzyme N-terminal" evidence="3">
    <location>
        <begin position="128"/>
        <end position="283"/>
    </location>
</feature>
<proteinExistence type="predicted"/>
<dbReference type="InterPro" id="IPR046346">
    <property type="entry name" value="Aminoacid_DH-like_N_sf"/>
</dbReference>
<dbReference type="EMBL" id="UYRV01020437">
    <property type="protein sequence ID" value="VDK67592.1"/>
    <property type="molecule type" value="Genomic_DNA"/>
</dbReference>
<accession>A0A3P6RVS7</accession>
<dbReference type="GO" id="GO:0004473">
    <property type="term" value="F:malate dehydrogenase (decarboxylating) (NADP+) activity"/>
    <property type="evidence" value="ECO:0007669"/>
    <property type="project" value="TreeGrafter"/>
</dbReference>
<feature type="non-terminal residue" evidence="4">
    <location>
        <position position="283"/>
    </location>
</feature>
<dbReference type="PRINTS" id="PR00072">
    <property type="entry name" value="MALOXRDTASE"/>
</dbReference>
<dbReference type="AlphaFoldDB" id="A0A3P6RVS7"/>
<evidence type="ECO:0000313" key="4">
    <source>
        <dbReference type="EMBL" id="VDK67592.1"/>
    </source>
</evidence>
<dbReference type="InterPro" id="IPR037062">
    <property type="entry name" value="Malic_N_dom_sf"/>
</dbReference>
<evidence type="ECO:0000256" key="1">
    <source>
        <dbReference type="PIRSR" id="PIRSR000106-1"/>
    </source>
</evidence>
<evidence type="ECO:0000256" key="2">
    <source>
        <dbReference type="PIRSR" id="PIRSR000106-2"/>
    </source>
</evidence>
<dbReference type="Pfam" id="PF00390">
    <property type="entry name" value="malic"/>
    <property type="match status" value="1"/>
</dbReference>
<dbReference type="InterPro" id="IPR012301">
    <property type="entry name" value="Malic_N_dom"/>
</dbReference>
<dbReference type="GO" id="GO:0006108">
    <property type="term" value="P:malate metabolic process"/>
    <property type="evidence" value="ECO:0007669"/>
    <property type="project" value="TreeGrafter"/>
</dbReference>
<organism evidence="4 5">
    <name type="scientific">Cylicostephanus goldi</name>
    <name type="common">Nematode worm</name>
    <dbReference type="NCBI Taxonomy" id="71465"/>
    <lineage>
        <taxon>Eukaryota</taxon>
        <taxon>Metazoa</taxon>
        <taxon>Ecdysozoa</taxon>
        <taxon>Nematoda</taxon>
        <taxon>Chromadorea</taxon>
        <taxon>Rhabditida</taxon>
        <taxon>Rhabditina</taxon>
        <taxon>Rhabditomorpha</taxon>
        <taxon>Strongyloidea</taxon>
        <taxon>Strongylidae</taxon>
        <taxon>Cylicostephanus</taxon>
    </lineage>
</organism>
<gene>
    <name evidence="4" type="ORF">CGOC_LOCUS6335</name>
</gene>
<protein>
    <recommendedName>
        <fullName evidence="3">Malic enzyme N-terminal domain-containing protein</fullName>
    </recommendedName>
</protein>
<reference evidence="4 5" key="1">
    <citation type="submission" date="2018-11" db="EMBL/GenBank/DDBJ databases">
        <authorList>
            <consortium name="Pathogen Informatics"/>
        </authorList>
    </citation>
    <scope>NUCLEOTIDE SEQUENCE [LARGE SCALE GENOMIC DNA]</scope>
</reference>
<sequence length="283" mass="32673">MKLNIEAGTRIIKKTFSTSIRSNARNVTTTAQKRQGQSYDLSDPKVLALHKLYRIERVTPTAKGYAILKNPRFNKDMAFNLRERHYLGILGLLPPAVMTMEQQKYREMKRIREAKDPLLKYMFLDDLQNRNEKLFFQLLHDYVKELMPLVYTPVVGTACQKFGHIFRHPKGVYITINDNSITKIYRILSNWPFRDIRAIVVTDGERILGLGDLGAYGMGIPIGKLSLYVALGGIRPRWCLPVTLDVGTNNEKLLKDPLYTGLRRKRVRGEEYDRLIDNFLKAV</sequence>
<dbReference type="InterPro" id="IPR001891">
    <property type="entry name" value="Malic_OxRdtase"/>
</dbReference>
<name>A0A3P6RVS7_CYLGO</name>
<dbReference type="PANTHER" id="PTHR23406:SF90">
    <property type="entry name" value="MALIC ENZYME-RELATED"/>
    <property type="match status" value="1"/>
</dbReference>
<dbReference type="PANTHER" id="PTHR23406">
    <property type="entry name" value="MALIC ENZYME-RELATED"/>
    <property type="match status" value="1"/>
</dbReference>